<protein>
    <submittedName>
        <fullName evidence="1">Uncharacterized protein</fullName>
    </submittedName>
</protein>
<keyword evidence="2" id="KW-1185">Reference proteome</keyword>
<proteinExistence type="predicted"/>
<dbReference type="Proteomes" id="UP000747542">
    <property type="component" value="Unassembled WGS sequence"/>
</dbReference>
<evidence type="ECO:0000313" key="1">
    <source>
        <dbReference type="EMBL" id="KAG7172216.1"/>
    </source>
</evidence>
<name>A0A8J5T3I7_HOMAM</name>
<sequence>MKKDDWIALAKFYKVEYRAGATKAEIKKNVLHYLVSAELLSLSVLDVCEEGTSEVVKLKIQEINDMKAQREHDLAIKQLEHEEKLRDFLRSNQISSANTSHATTFMLQNMYL</sequence>
<reference evidence="1" key="1">
    <citation type="journal article" date="2021" name="Sci. Adv.">
        <title>The American lobster genome reveals insights on longevity, neural, and immune adaptations.</title>
        <authorList>
            <person name="Polinski J.M."/>
            <person name="Zimin A.V."/>
            <person name="Clark K.F."/>
            <person name="Kohn A.B."/>
            <person name="Sadowski N."/>
            <person name="Timp W."/>
            <person name="Ptitsyn A."/>
            <person name="Khanna P."/>
            <person name="Romanova D.Y."/>
            <person name="Williams P."/>
            <person name="Greenwood S.J."/>
            <person name="Moroz L.L."/>
            <person name="Walt D.R."/>
            <person name="Bodnar A.G."/>
        </authorList>
    </citation>
    <scope>NUCLEOTIDE SEQUENCE</scope>
    <source>
        <strain evidence="1">GMGI-L3</strain>
    </source>
</reference>
<accession>A0A8J5T3I7</accession>
<evidence type="ECO:0000313" key="2">
    <source>
        <dbReference type="Proteomes" id="UP000747542"/>
    </source>
</evidence>
<dbReference type="AlphaFoldDB" id="A0A8J5T3I7"/>
<comment type="caution">
    <text evidence="1">The sequence shown here is derived from an EMBL/GenBank/DDBJ whole genome shotgun (WGS) entry which is preliminary data.</text>
</comment>
<organism evidence="1 2">
    <name type="scientific">Homarus americanus</name>
    <name type="common">American lobster</name>
    <dbReference type="NCBI Taxonomy" id="6706"/>
    <lineage>
        <taxon>Eukaryota</taxon>
        <taxon>Metazoa</taxon>
        <taxon>Ecdysozoa</taxon>
        <taxon>Arthropoda</taxon>
        <taxon>Crustacea</taxon>
        <taxon>Multicrustacea</taxon>
        <taxon>Malacostraca</taxon>
        <taxon>Eumalacostraca</taxon>
        <taxon>Eucarida</taxon>
        <taxon>Decapoda</taxon>
        <taxon>Pleocyemata</taxon>
        <taxon>Astacidea</taxon>
        <taxon>Nephropoidea</taxon>
        <taxon>Nephropidae</taxon>
        <taxon>Homarus</taxon>
    </lineage>
</organism>
<dbReference type="EMBL" id="JAHLQT010011563">
    <property type="protein sequence ID" value="KAG7172216.1"/>
    <property type="molecule type" value="Genomic_DNA"/>
</dbReference>
<gene>
    <name evidence="1" type="ORF">Hamer_G009563</name>
</gene>